<reference evidence="2 3" key="1">
    <citation type="submission" date="2011-02" db="EMBL/GenBank/DDBJ databases">
        <authorList>
            <person name="Muzny D."/>
            <person name="Qin X."/>
            <person name="Buhay C."/>
            <person name="Dugan-Rocha S."/>
            <person name="Ding Y."/>
            <person name="Chen G."/>
            <person name="Hawes A."/>
            <person name="Holder M."/>
            <person name="Jhangiani S."/>
            <person name="Johnson A."/>
            <person name="Khan Z."/>
            <person name="Li Z."/>
            <person name="Liu W."/>
            <person name="Liu X."/>
            <person name="Perez L."/>
            <person name="Shen H."/>
            <person name="Wang Q."/>
            <person name="Watt J."/>
            <person name="Xi L."/>
            <person name="Xin Y."/>
            <person name="Zhou J."/>
            <person name="Deng J."/>
            <person name="Jiang H."/>
            <person name="Liu Y."/>
            <person name="Qu J."/>
            <person name="Song X.-Z."/>
            <person name="Zhang L."/>
            <person name="Villasana D."/>
            <person name="Johnson A."/>
            <person name="Liu J."/>
            <person name="Liyanage D."/>
            <person name="Lorensuhewa L."/>
            <person name="Robinson T."/>
            <person name="Song A."/>
            <person name="Song B.-B."/>
            <person name="Dinh H."/>
            <person name="Thornton R."/>
            <person name="Coyle M."/>
            <person name="Francisco L."/>
            <person name="Jackson L."/>
            <person name="Javaid M."/>
            <person name="Korchina V."/>
            <person name="Kovar C."/>
            <person name="Mata R."/>
            <person name="Mathew T."/>
            <person name="Ngo R."/>
            <person name="Nguyen L."/>
            <person name="Nguyen N."/>
            <person name="Okwuonu G."/>
            <person name="Ongeri F."/>
            <person name="Pham C."/>
            <person name="Simmons D."/>
            <person name="Wilczek-Boney K."/>
            <person name="Hale W."/>
            <person name="Jakkamsetti A."/>
            <person name="Pham P."/>
            <person name="Ruth R."/>
            <person name="San Lucas F."/>
            <person name="Warren J."/>
            <person name="Zhang J."/>
            <person name="Zhao Z."/>
            <person name="Zhou C."/>
            <person name="Zhu D."/>
            <person name="Lee S."/>
            <person name="Bess C."/>
            <person name="Blankenburg K."/>
            <person name="Forbes L."/>
            <person name="Fu Q."/>
            <person name="Gubbala S."/>
            <person name="Hirani K."/>
            <person name="Jayaseelan J.C."/>
            <person name="Lara F."/>
            <person name="Munidasa M."/>
            <person name="Palculict T."/>
            <person name="Patil S."/>
            <person name="Pu L.-L."/>
            <person name="Saada N."/>
            <person name="Tang L."/>
            <person name="Weissenberger G."/>
            <person name="Zhu Y."/>
            <person name="Hemphill L."/>
            <person name="Shang Y."/>
            <person name="Youmans B."/>
            <person name="Ayvaz T."/>
            <person name="Ross M."/>
            <person name="Santibanez J."/>
            <person name="Aqrawi P."/>
            <person name="Gross S."/>
            <person name="Joshi V."/>
            <person name="Fowler G."/>
            <person name="Nazareth L."/>
            <person name="Reid J."/>
            <person name="Worley K."/>
            <person name="Petrosino J."/>
            <person name="Highlander S."/>
            <person name="Gibbs R."/>
        </authorList>
    </citation>
    <scope>NUCLEOTIDE SEQUENCE [LARGE SCALE GENOMIC DNA]</scope>
    <source>
        <strain evidence="2 3">DSM 15829</strain>
    </source>
</reference>
<dbReference type="AlphaFoldDB" id="F1T3Y3"/>
<accession>F1T3Y3</accession>
<evidence type="ECO:0000313" key="3">
    <source>
        <dbReference type="Proteomes" id="UP000005947"/>
    </source>
</evidence>
<proteinExistence type="predicted"/>
<organism evidence="2 3">
    <name type="scientific">Fannyhessea vaginae DSM 15829</name>
    <dbReference type="NCBI Taxonomy" id="525256"/>
    <lineage>
        <taxon>Bacteria</taxon>
        <taxon>Bacillati</taxon>
        <taxon>Actinomycetota</taxon>
        <taxon>Coriobacteriia</taxon>
        <taxon>Coriobacteriales</taxon>
        <taxon>Atopobiaceae</taxon>
        <taxon>Fannyhessea</taxon>
    </lineage>
</organism>
<dbReference type="Proteomes" id="UP000005947">
    <property type="component" value="Unassembled WGS sequence"/>
</dbReference>
<feature type="signal peptide" evidence="1">
    <location>
        <begin position="1"/>
        <end position="25"/>
    </location>
</feature>
<dbReference type="EMBL" id="ACGK02000001">
    <property type="protein sequence ID" value="EGF23427.1"/>
    <property type="molecule type" value="Genomic_DNA"/>
</dbReference>
<comment type="caution">
    <text evidence="2">The sequence shown here is derived from an EMBL/GenBank/DDBJ whole genome shotgun (WGS) entry which is preliminary data.</text>
</comment>
<protein>
    <submittedName>
        <fullName evidence="2">Uncharacterized protein</fullName>
    </submittedName>
</protein>
<feature type="chain" id="PRO_5039594900" evidence="1">
    <location>
        <begin position="26"/>
        <end position="50"/>
    </location>
</feature>
<evidence type="ECO:0000313" key="2">
    <source>
        <dbReference type="EMBL" id="EGF23427.1"/>
    </source>
</evidence>
<evidence type="ECO:0000256" key="1">
    <source>
        <dbReference type="SAM" id="SignalP"/>
    </source>
</evidence>
<keyword evidence="3" id="KW-1185">Reference proteome</keyword>
<keyword evidence="1" id="KW-0732">Signal</keyword>
<name>F1T3Y3_9ACTN</name>
<gene>
    <name evidence="2" type="ORF">HMPREF0091_10374</name>
</gene>
<sequence>MYDKDRRHKYPFCLCALLTSSAARVARPSACMLARVLLRAWHYLSFIRLT</sequence>